<dbReference type="Proteomes" id="UP000250245">
    <property type="component" value="Unassembled WGS sequence"/>
</dbReference>
<dbReference type="AlphaFoldDB" id="A0A2X2Y9G9"/>
<proteinExistence type="predicted"/>
<sequence>MYSSIMTFRNRSGHKDRNEETPEEVNRRFEQLAAATPELGGFGPRDWTPVEDTEGFVAPNPPLPTLRTRTKVGWLLLAAAIIGFVVLGITQPIYSAVAATLCLIALAVGLGLLLPLRRH</sequence>
<keyword evidence="2" id="KW-0812">Transmembrane</keyword>
<reference evidence="3 4" key="1">
    <citation type="submission" date="2018-06" db="EMBL/GenBank/DDBJ databases">
        <authorList>
            <consortium name="Pathogen Informatics"/>
            <person name="Doyle S."/>
        </authorList>
    </citation>
    <scope>NUCLEOTIDE SEQUENCE [LARGE SCALE GENOMIC DNA]</scope>
    <source>
        <strain evidence="3 4">NCTC11820</strain>
    </source>
</reference>
<feature type="compositionally biased region" description="Basic and acidic residues" evidence="1">
    <location>
        <begin position="13"/>
        <end position="24"/>
    </location>
</feature>
<evidence type="ECO:0000256" key="2">
    <source>
        <dbReference type="SAM" id="Phobius"/>
    </source>
</evidence>
<protein>
    <recommendedName>
        <fullName evidence="5">DUF3040 domain-containing protein</fullName>
    </recommendedName>
</protein>
<evidence type="ECO:0008006" key="5">
    <source>
        <dbReference type="Google" id="ProtNLM"/>
    </source>
</evidence>
<dbReference type="RefSeq" id="WP_263477126.1">
    <property type="nucleotide sequence ID" value="NZ_VTAC01000005.1"/>
</dbReference>
<dbReference type="EMBL" id="UASJ01000001">
    <property type="protein sequence ID" value="SQB64452.1"/>
    <property type="molecule type" value="Genomic_DNA"/>
</dbReference>
<organism evidence="3 4">
    <name type="scientific">Mobiluncus curtisii</name>
    <dbReference type="NCBI Taxonomy" id="2051"/>
    <lineage>
        <taxon>Bacteria</taxon>
        <taxon>Bacillati</taxon>
        <taxon>Actinomycetota</taxon>
        <taxon>Actinomycetes</taxon>
        <taxon>Actinomycetales</taxon>
        <taxon>Actinomycetaceae</taxon>
        <taxon>Mobiluncus</taxon>
    </lineage>
</organism>
<evidence type="ECO:0000313" key="3">
    <source>
        <dbReference type="EMBL" id="SQB64452.1"/>
    </source>
</evidence>
<feature type="transmembrane region" description="Helical" evidence="2">
    <location>
        <begin position="96"/>
        <end position="116"/>
    </location>
</feature>
<keyword evidence="2" id="KW-0472">Membrane</keyword>
<evidence type="ECO:0000256" key="1">
    <source>
        <dbReference type="SAM" id="MobiDB-lite"/>
    </source>
</evidence>
<gene>
    <name evidence="3" type="ORF">NCTC11820_00796</name>
</gene>
<name>A0A2X2Y9G9_9ACTO</name>
<evidence type="ECO:0000313" key="4">
    <source>
        <dbReference type="Proteomes" id="UP000250245"/>
    </source>
</evidence>
<accession>A0A2X2Y9G9</accession>
<feature type="compositionally biased region" description="Polar residues" evidence="1">
    <location>
        <begin position="1"/>
        <end position="10"/>
    </location>
</feature>
<feature type="transmembrane region" description="Helical" evidence="2">
    <location>
        <begin position="72"/>
        <end position="90"/>
    </location>
</feature>
<feature type="region of interest" description="Disordered" evidence="1">
    <location>
        <begin position="1"/>
        <end position="24"/>
    </location>
</feature>
<keyword evidence="2" id="KW-1133">Transmembrane helix</keyword>